<feature type="active site" description="Proton acceptor" evidence="2">
    <location>
        <position position="145"/>
    </location>
</feature>
<keyword evidence="3" id="KW-0436">Ligase</keyword>
<dbReference type="KEGG" id="mkc:kam1_112"/>
<evidence type="ECO:0000313" key="4">
    <source>
        <dbReference type="Proteomes" id="UP000315925"/>
    </source>
</evidence>
<comment type="function">
    <text evidence="2">Hydrolyzes RNA 2',3'-cyclic phosphodiester to an RNA 2'-phosphomonoester.</text>
</comment>
<organism evidence="3 4">
    <name type="scientific">Methylacidiphilum kamchatkense Kam1</name>
    <dbReference type="NCBI Taxonomy" id="1202785"/>
    <lineage>
        <taxon>Bacteria</taxon>
        <taxon>Pseudomonadati</taxon>
        <taxon>Verrucomicrobiota</taxon>
        <taxon>Methylacidiphilae</taxon>
        <taxon>Methylacidiphilales</taxon>
        <taxon>Methylacidiphilaceae</taxon>
        <taxon>Methylacidiphilum (ex Ratnadevi et al. 2023)</taxon>
    </lineage>
</organism>
<dbReference type="EMBL" id="CP037899">
    <property type="protein sequence ID" value="QDQ41371.1"/>
    <property type="molecule type" value="Genomic_DNA"/>
</dbReference>
<proteinExistence type="inferred from homology"/>
<sequence length="205" mass="23813">MQTCRMNLSTDFKEEEKKERFFFAFWPDENLQSLLSKLAKDLFPKIEGRAIPQDSLHVTVLFLGWHLPSLMDEITKQIPSFLKPEGFPLSLYFDKAVFKKKGKEGIIWFEATLVPLALEKLIKKLIQLMIDNKVSFQAYDKFIPHITVFRHVSNKSVPSNMKKNQTIALPTPFELTIEALHLVRSELKPSGSHYTKIWSYSLKPE</sequence>
<gene>
    <name evidence="3" type="ORF">kam1_112</name>
</gene>
<name>A0A516TJE3_9BACT</name>
<comment type="similarity">
    <text evidence="2">Belongs to the 2H phosphoesterase superfamily. ThpR family.</text>
</comment>
<dbReference type="InterPro" id="IPR004175">
    <property type="entry name" value="RNA_CPDase"/>
</dbReference>
<dbReference type="STRING" id="1202785.A946_10475"/>
<evidence type="ECO:0000256" key="2">
    <source>
        <dbReference type="HAMAP-Rule" id="MF_01940"/>
    </source>
</evidence>
<dbReference type="AlphaFoldDB" id="A0A516TJE3"/>
<dbReference type="EC" id="3.1.4.58" evidence="2"/>
<dbReference type="PANTHER" id="PTHR35561:SF1">
    <property type="entry name" value="RNA 2',3'-CYCLIC PHOSPHODIESTERASE"/>
    <property type="match status" value="1"/>
</dbReference>
<protein>
    <recommendedName>
        <fullName evidence="2">RNA 2',3'-cyclic phosphodiesterase</fullName>
        <shortName evidence="2">RNA 2',3'-CPDase</shortName>
        <ecNumber evidence="2">3.1.4.58</ecNumber>
    </recommendedName>
</protein>
<dbReference type="GO" id="GO:0008664">
    <property type="term" value="F:RNA 2',3'-cyclic 3'-phosphodiesterase activity"/>
    <property type="evidence" value="ECO:0007669"/>
    <property type="project" value="UniProtKB-EC"/>
</dbReference>
<comment type="catalytic activity">
    <reaction evidence="2">
        <text>a 3'-end 2',3'-cyclophospho-ribonucleotide-RNA + H2O = a 3'-end 2'-phospho-ribonucleotide-RNA + H(+)</text>
        <dbReference type="Rhea" id="RHEA:11828"/>
        <dbReference type="Rhea" id="RHEA-COMP:10464"/>
        <dbReference type="Rhea" id="RHEA-COMP:17353"/>
        <dbReference type="ChEBI" id="CHEBI:15377"/>
        <dbReference type="ChEBI" id="CHEBI:15378"/>
        <dbReference type="ChEBI" id="CHEBI:83064"/>
        <dbReference type="ChEBI" id="CHEBI:173113"/>
        <dbReference type="EC" id="3.1.4.58"/>
    </reaction>
</comment>
<dbReference type="InterPro" id="IPR009097">
    <property type="entry name" value="Cyclic_Pdiesterase"/>
</dbReference>
<accession>A0A516TJE3</accession>
<dbReference type="GO" id="GO:0004113">
    <property type="term" value="F:2',3'-cyclic-nucleotide 3'-phosphodiesterase activity"/>
    <property type="evidence" value="ECO:0007669"/>
    <property type="project" value="InterPro"/>
</dbReference>
<feature type="short sequence motif" description="HXTX 1" evidence="2">
    <location>
        <begin position="57"/>
        <end position="60"/>
    </location>
</feature>
<dbReference type="SUPFAM" id="SSF55144">
    <property type="entry name" value="LigT-like"/>
    <property type="match status" value="1"/>
</dbReference>
<keyword evidence="1 2" id="KW-0378">Hydrolase</keyword>
<feature type="short sequence motif" description="HXTX 2" evidence="2">
    <location>
        <begin position="145"/>
        <end position="148"/>
    </location>
</feature>
<dbReference type="Gene3D" id="3.90.1140.10">
    <property type="entry name" value="Cyclic phosphodiesterase"/>
    <property type="match status" value="1"/>
</dbReference>
<evidence type="ECO:0000313" key="3">
    <source>
        <dbReference type="EMBL" id="QDQ41371.1"/>
    </source>
</evidence>
<dbReference type="GO" id="GO:0016874">
    <property type="term" value="F:ligase activity"/>
    <property type="evidence" value="ECO:0007669"/>
    <property type="project" value="UniProtKB-KW"/>
</dbReference>
<dbReference type="Pfam" id="PF13563">
    <property type="entry name" value="2_5_RNA_ligase2"/>
    <property type="match status" value="1"/>
</dbReference>
<dbReference type="Proteomes" id="UP000315925">
    <property type="component" value="Chromosome"/>
</dbReference>
<dbReference type="HAMAP" id="MF_01940">
    <property type="entry name" value="RNA_CPDase"/>
    <property type="match status" value="1"/>
</dbReference>
<reference evidence="4" key="1">
    <citation type="submission" date="2019-03" db="EMBL/GenBank/DDBJ databases">
        <title>Complete genome of Methylacidiphilum kamchatkense Kam1.</title>
        <authorList>
            <person name="Kruse T."/>
            <person name="Murarilal Ratnadevi C."/>
            <person name="Erikstad H.-A."/>
            <person name="Birkeland N.-K."/>
        </authorList>
    </citation>
    <scope>NUCLEOTIDE SEQUENCE [LARGE SCALE GENOMIC DNA]</scope>
    <source>
        <strain evidence="4">kam1</strain>
    </source>
</reference>
<feature type="active site" description="Proton donor" evidence="2">
    <location>
        <position position="57"/>
    </location>
</feature>
<dbReference type="NCBIfam" id="TIGR02258">
    <property type="entry name" value="2_5_ligase"/>
    <property type="match status" value="1"/>
</dbReference>
<evidence type="ECO:0000256" key="1">
    <source>
        <dbReference type="ARBA" id="ARBA00022801"/>
    </source>
</evidence>
<dbReference type="PANTHER" id="PTHR35561">
    <property type="entry name" value="RNA 2',3'-CYCLIC PHOSPHODIESTERASE"/>
    <property type="match status" value="1"/>
</dbReference>